<dbReference type="EnsemblMetazoa" id="G29243.2">
    <property type="protein sequence ID" value="G29243.2:cds"/>
    <property type="gene ID" value="G29243"/>
</dbReference>
<proteinExistence type="predicted"/>
<evidence type="ECO:0008006" key="5">
    <source>
        <dbReference type="Google" id="ProtNLM"/>
    </source>
</evidence>
<evidence type="ECO:0000259" key="2">
    <source>
        <dbReference type="Pfam" id="PF20266"/>
    </source>
</evidence>
<protein>
    <recommendedName>
        <fullName evidence="5">OTU domain-containing protein</fullName>
    </recommendedName>
</protein>
<dbReference type="OrthoDB" id="415023at2759"/>
<dbReference type="Proteomes" id="UP000005408">
    <property type="component" value="Unassembled WGS sequence"/>
</dbReference>
<evidence type="ECO:0000259" key="1">
    <source>
        <dbReference type="Pfam" id="PF02338"/>
    </source>
</evidence>
<dbReference type="Pfam" id="PF02338">
    <property type="entry name" value="OTU"/>
    <property type="match status" value="1"/>
</dbReference>
<evidence type="ECO:0000313" key="3">
    <source>
        <dbReference type="EnsemblMetazoa" id="G29243.2:cds"/>
    </source>
</evidence>
<dbReference type="Gene3D" id="3.90.70.80">
    <property type="match status" value="1"/>
</dbReference>
<dbReference type="SMART" id="SM01265">
    <property type="entry name" value="Mab-21"/>
    <property type="match status" value="1"/>
</dbReference>
<organism evidence="3 4">
    <name type="scientific">Magallana gigas</name>
    <name type="common">Pacific oyster</name>
    <name type="synonym">Crassostrea gigas</name>
    <dbReference type="NCBI Taxonomy" id="29159"/>
    <lineage>
        <taxon>Eukaryota</taxon>
        <taxon>Metazoa</taxon>
        <taxon>Spiralia</taxon>
        <taxon>Lophotrochozoa</taxon>
        <taxon>Mollusca</taxon>
        <taxon>Bivalvia</taxon>
        <taxon>Autobranchia</taxon>
        <taxon>Pteriomorphia</taxon>
        <taxon>Ostreida</taxon>
        <taxon>Ostreoidea</taxon>
        <taxon>Ostreidae</taxon>
        <taxon>Magallana</taxon>
    </lineage>
</organism>
<dbReference type="SUPFAM" id="SSF54001">
    <property type="entry name" value="Cysteine proteinases"/>
    <property type="match status" value="1"/>
</dbReference>
<dbReference type="InterPro" id="IPR046906">
    <property type="entry name" value="Mab-21_HhH/H2TH-like"/>
</dbReference>
<dbReference type="InterPro" id="IPR024810">
    <property type="entry name" value="MAB21L/cGLR"/>
</dbReference>
<sequence length="1051" mass="121431">MAFTNVTQMIEKERQTVAPQDFWRCAREKQIKDKCDDSLVFDNCLTENVLSISSNDQVSNKWNEGTDVDKIFKHDDNSMKDLEEDSENFASENISRDDLDATDYFDSEDEYWDSLRNKDIKEDLCPRCRFYHLPHSVKDFVYNSCHNQEAFDRSPAFTPPVQKFAKENNFEIHDVYGDENCLFRAVADQFMINGCPGHTEVSLCDTAIDRVRLDPSKYGIIESTFLPGEPWEEYIKKMDHTKQWGVNTILQALVDVFLLQISIFNFVHSDIRPSNITIKSTEKVVPKPFHIFLGLVGDFHTFSLRPMQWMSELPYKAQIFRLLVTCTNKNLDERRNIVDRKLALLSQGHISESQLAEHVQFVLHCISLEDRRKQGQPFEKTHFELIFKSYSGGDLELEESIEIRNRLVSNHSQFDPLSGIPLPYLSFVIKLIFPFKHFEGQYCRHHLLKSGEVLFHFLGSCAGQSSFNLHDISRTKKMFKLQLIRKRSKPRNRVVVIKRDKRAIYGKDSIRECPDHAHVIIDSTDSHPGYCKLRLPPSFSSDTEVNVSQTGANKYLKAFRITDGLRTQIEAVHLGKVECIGVPCYTFPFFQRWEESKVDHFPSREVITSIVKEGCTLIPKAHPKSICQDIEWQFNFSMGEHLLFKSLTVAQKHGFFVLKVLLDNMVHHVPFKTKHLKSVFLMACEKVPSGAWETNISGCVLYMLDSLLSCLKAKFLPNYFIPENNLIDCHRDEDINTLCVVVEYIRLFPASVIQFVAEKHGYTFGPNLIKNVLSKIHYFTDRHMQRAFNEMFGPLTIATAKIMAKLGFYDISFDILEELFEQSLLIPQTGLRQTSLSFFDLFISALMEMKQKASRVILAQTFDMKMGSNLSEMVLEKERGSLQTYLPWIIDNRISWIEVSNESNSDLSTIATSLYEFSKREYGRQNSVLAELSVTTAIKCIQDVLKEDIVEGEKTKTIGLGTDVEARKQMLKRKLISFYMHVYRISALDHLQHPLIEHMDEIEKLCREFPAMTGAVCSMFLLLGQEAKLQEYSQKFYHLYGTDITIINMET</sequence>
<dbReference type="AlphaFoldDB" id="A0A8W8LQN2"/>
<reference evidence="3" key="1">
    <citation type="submission" date="2022-08" db="UniProtKB">
        <authorList>
            <consortium name="EnsemblMetazoa"/>
        </authorList>
    </citation>
    <scope>IDENTIFICATION</scope>
    <source>
        <strain evidence="3">05x7-T-G4-1.051#20</strain>
    </source>
</reference>
<dbReference type="PANTHER" id="PTHR10656:SF69">
    <property type="entry name" value="MAB-21-LIKE HHH_H2TH-LIKE DOMAIN-CONTAINING PROTEIN"/>
    <property type="match status" value="1"/>
</dbReference>
<dbReference type="InterPro" id="IPR038765">
    <property type="entry name" value="Papain-like_cys_pep_sf"/>
</dbReference>
<keyword evidence="4" id="KW-1185">Reference proteome</keyword>
<name>A0A8W8LQN2_MAGGI</name>
<dbReference type="Gene3D" id="1.10.1410.40">
    <property type="match status" value="1"/>
</dbReference>
<dbReference type="PANTHER" id="PTHR10656">
    <property type="entry name" value="CELL FATE DETERMINING PROTEIN MAB21-RELATED"/>
    <property type="match status" value="1"/>
</dbReference>
<dbReference type="CDD" id="cd22758">
    <property type="entry name" value="OTU_232R-like"/>
    <property type="match status" value="1"/>
</dbReference>
<dbReference type="InterPro" id="IPR003323">
    <property type="entry name" value="OTU_dom"/>
</dbReference>
<evidence type="ECO:0000313" key="4">
    <source>
        <dbReference type="Proteomes" id="UP000005408"/>
    </source>
</evidence>
<feature type="domain" description="Mab-21-like HhH/H2TH-like" evidence="2">
    <location>
        <begin position="655"/>
        <end position="741"/>
    </location>
</feature>
<accession>A0A8W8LQN2</accession>
<feature type="domain" description="OTU" evidence="1">
    <location>
        <begin position="177"/>
        <end position="268"/>
    </location>
</feature>
<dbReference type="Pfam" id="PF20266">
    <property type="entry name" value="Mab-21_C"/>
    <property type="match status" value="1"/>
</dbReference>